<dbReference type="RefSeq" id="WP_213146602.1">
    <property type="nucleotide sequence ID" value="NZ_JAGYPE020000035.1"/>
</dbReference>
<dbReference type="AlphaFoldDB" id="A0A942T8E0"/>
<organism evidence="1">
    <name type="scientific">Neobacillus citreus</name>
    <dbReference type="NCBI Taxonomy" id="2833578"/>
    <lineage>
        <taxon>Bacteria</taxon>
        <taxon>Bacillati</taxon>
        <taxon>Bacillota</taxon>
        <taxon>Bacilli</taxon>
        <taxon>Bacillales</taxon>
        <taxon>Bacillaceae</taxon>
        <taxon>Neobacillus</taxon>
    </lineage>
</organism>
<dbReference type="Proteomes" id="UP000677265">
    <property type="component" value="Unassembled WGS sequence"/>
</dbReference>
<reference evidence="1" key="1">
    <citation type="submission" date="2021-05" db="EMBL/GenBank/DDBJ databases">
        <title>Novel Bacillus species.</title>
        <authorList>
            <person name="Liu G."/>
        </authorList>
    </citation>
    <scope>NUCLEOTIDE SEQUENCE</scope>
    <source>
        <strain evidence="1 3">FJAT-50051</strain>
    </source>
</reference>
<evidence type="ECO:0000313" key="2">
    <source>
        <dbReference type="EMBL" id="MCH6267410.1"/>
    </source>
</evidence>
<dbReference type="EMBL" id="JAGYPE010000007">
    <property type="protein sequence ID" value="MBS4186841.1"/>
    <property type="molecule type" value="Genomic_DNA"/>
</dbReference>
<dbReference type="InterPro" id="IPR026838">
    <property type="entry name" value="YheC/D"/>
</dbReference>
<dbReference type="EMBL" id="JAGYPE020000035">
    <property type="protein sequence ID" value="MCH6267410.1"/>
    <property type="molecule type" value="Genomic_DNA"/>
</dbReference>
<comment type="caution">
    <text evidence="1">The sequence shown here is derived from an EMBL/GenBank/DDBJ whole genome shotgun (WGS) entry which is preliminary data.</text>
</comment>
<name>A0A942T8E0_9BACI</name>
<dbReference type="Pfam" id="PF14398">
    <property type="entry name" value="ATPgrasp_YheCD"/>
    <property type="match status" value="1"/>
</dbReference>
<keyword evidence="3" id="KW-1185">Reference proteome</keyword>
<protein>
    <submittedName>
        <fullName evidence="2">YheC/YheD family protein</fullName>
    </submittedName>
</protein>
<sequence length="84" mass="9861">MKSIIKMRLEKYETIEQALIAVKEKMIPGKRYLIQQGIELATVLDRPFDFRIIMHKMNGCWEKSAWCAKISPPRMIVTNHVKKS</sequence>
<evidence type="ECO:0000313" key="1">
    <source>
        <dbReference type="EMBL" id="MBS4186841.1"/>
    </source>
</evidence>
<accession>A0A942T8E0</accession>
<evidence type="ECO:0000313" key="3">
    <source>
        <dbReference type="Proteomes" id="UP000677265"/>
    </source>
</evidence>
<gene>
    <name evidence="2" type="ORF">KHB02_017960</name>
    <name evidence="1" type="ORF">KHB02_36330</name>
</gene>
<proteinExistence type="predicted"/>